<dbReference type="PANTHER" id="PTHR22916">
    <property type="entry name" value="GLYCOSYLTRANSFERASE"/>
    <property type="match status" value="1"/>
</dbReference>
<keyword evidence="3" id="KW-0472">Membrane</keyword>
<keyword evidence="3" id="KW-1133">Transmembrane helix</keyword>
<dbReference type="STRING" id="28125.HMPREF3202_00791"/>
<proteinExistence type="predicted"/>
<keyword evidence="3" id="KW-0812">Transmembrane</keyword>
<comment type="caution">
    <text evidence="5">The sequence shown here is derived from an EMBL/GenBank/DDBJ whole genome shotgun (WGS) entry which is preliminary data.</text>
</comment>
<evidence type="ECO:0000256" key="3">
    <source>
        <dbReference type="SAM" id="Phobius"/>
    </source>
</evidence>
<dbReference type="GO" id="GO:0016758">
    <property type="term" value="F:hexosyltransferase activity"/>
    <property type="evidence" value="ECO:0007669"/>
    <property type="project" value="UniProtKB-ARBA"/>
</dbReference>
<dbReference type="SUPFAM" id="SSF53448">
    <property type="entry name" value="Nucleotide-diphospho-sugar transferases"/>
    <property type="match status" value="1"/>
</dbReference>
<evidence type="ECO:0000313" key="5">
    <source>
        <dbReference type="EMBL" id="KXO17733.1"/>
    </source>
</evidence>
<dbReference type="InterPro" id="IPR029044">
    <property type="entry name" value="Nucleotide-diphossugar_trans"/>
</dbReference>
<dbReference type="AlphaFoldDB" id="A0A137SZ41"/>
<dbReference type="Proteomes" id="UP000070093">
    <property type="component" value="Unassembled WGS sequence"/>
</dbReference>
<evidence type="ECO:0000256" key="2">
    <source>
        <dbReference type="ARBA" id="ARBA00022679"/>
    </source>
</evidence>
<feature type="domain" description="Glycosyltransferase 2-like" evidence="4">
    <location>
        <begin position="14"/>
        <end position="138"/>
    </location>
</feature>
<keyword evidence="1" id="KW-0328">Glycosyltransferase</keyword>
<organism evidence="5 6">
    <name type="scientific">Prevotella bivia</name>
    <dbReference type="NCBI Taxonomy" id="28125"/>
    <lineage>
        <taxon>Bacteria</taxon>
        <taxon>Pseudomonadati</taxon>
        <taxon>Bacteroidota</taxon>
        <taxon>Bacteroidia</taxon>
        <taxon>Bacteroidales</taxon>
        <taxon>Prevotellaceae</taxon>
        <taxon>Prevotella</taxon>
    </lineage>
</organism>
<evidence type="ECO:0000256" key="1">
    <source>
        <dbReference type="ARBA" id="ARBA00022676"/>
    </source>
</evidence>
<dbReference type="CDD" id="cd00761">
    <property type="entry name" value="Glyco_tranf_GTA_type"/>
    <property type="match status" value="1"/>
</dbReference>
<dbReference type="Pfam" id="PF00535">
    <property type="entry name" value="Glycos_transf_2"/>
    <property type="match status" value="1"/>
</dbReference>
<sequence length="359" mass="42976">MIQIDSKQELPLLSIIIPVYNGSSFLESLINSIILYNEDILNSIEIILVDDGSTDNSLELCEEYEQKYPCVKFFTKPNEGIAKTRLFGLNNAKGRYITFCDQDDLVVQGYSYFLYKMIEQQVDLLISNRYEYNQNGNMKLLQFFKEDEICEDEKINQIRRYLLVGGKFYDGFVFDNFIPYFPTSIWNCIFHRQLIIDNNIIFKVIVDFEDDWNFFIESCIYAKKILLSAKAYYCWRINIHSESHTQKYITDFFRKRQLEKKYLNNLLDKISATVSERQYRACLEKKRTLIYGFYNANILSFSLFKREMDLIIEGNSPIPSDIYKFQEGKLENFYLFFLLHKLYAIPYFLNRYLFKRKYH</sequence>
<feature type="transmembrane region" description="Helical" evidence="3">
    <location>
        <begin position="333"/>
        <end position="354"/>
    </location>
</feature>
<name>A0A137SZ41_9BACT</name>
<accession>A0A137SZ41</accession>
<dbReference type="Gene3D" id="3.90.550.10">
    <property type="entry name" value="Spore Coat Polysaccharide Biosynthesis Protein SpsA, Chain A"/>
    <property type="match status" value="1"/>
</dbReference>
<gene>
    <name evidence="5" type="ORF">HMPREF3202_00791</name>
</gene>
<reference evidence="5 6" key="1">
    <citation type="submission" date="2016-02" db="EMBL/GenBank/DDBJ databases">
        <authorList>
            <person name="Wen L."/>
            <person name="He K."/>
            <person name="Yang H."/>
        </authorList>
    </citation>
    <scope>NUCLEOTIDE SEQUENCE [LARGE SCALE GENOMIC DNA]</scope>
    <source>
        <strain evidence="5 6">GED7880</strain>
    </source>
</reference>
<dbReference type="InterPro" id="IPR001173">
    <property type="entry name" value="Glyco_trans_2-like"/>
</dbReference>
<dbReference type="PATRIC" id="fig|28125.4.peg.773"/>
<dbReference type="EMBL" id="LTAG01000029">
    <property type="protein sequence ID" value="KXO17733.1"/>
    <property type="molecule type" value="Genomic_DNA"/>
</dbReference>
<dbReference type="RefSeq" id="WP_061314794.1">
    <property type="nucleotide sequence ID" value="NZ_KQ965645.1"/>
</dbReference>
<evidence type="ECO:0000259" key="4">
    <source>
        <dbReference type="Pfam" id="PF00535"/>
    </source>
</evidence>
<evidence type="ECO:0000313" key="6">
    <source>
        <dbReference type="Proteomes" id="UP000070093"/>
    </source>
</evidence>
<keyword evidence="2 5" id="KW-0808">Transferase</keyword>
<dbReference type="PANTHER" id="PTHR22916:SF51">
    <property type="entry name" value="GLYCOSYLTRANSFERASE EPSH-RELATED"/>
    <property type="match status" value="1"/>
</dbReference>
<protein>
    <submittedName>
        <fullName evidence="5">Glycosyltransferase, group 2 family protein</fullName>
    </submittedName>
</protein>